<dbReference type="InterPro" id="IPR005553">
    <property type="entry name" value="CLAG"/>
</dbReference>
<dbReference type="GeneID" id="20040980"/>
<keyword evidence="1" id="KW-1133">Transmembrane helix</keyword>
<dbReference type="VEuPathDB" id="PlasmoDB:C922_05706"/>
<evidence type="ECO:0000256" key="1">
    <source>
        <dbReference type="SAM" id="Phobius"/>
    </source>
</evidence>
<name>W6ZX86_9APIC</name>
<protein>
    <submittedName>
        <fullName evidence="2">Uncharacterized protein</fullName>
    </submittedName>
</protein>
<proteinExistence type="predicted"/>
<keyword evidence="1" id="KW-0812">Transmembrane</keyword>
<evidence type="ECO:0000313" key="3">
    <source>
        <dbReference type="Proteomes" id="UP000030640"/>
    </source>
</evidence>
<dbReference type="GO" id="GO:0020035">
    <property type="term" value="P:adhesion of symbiont to microvasculature"/>
    <property type="evidence" value="ECO:0007669"/>
    <property type="project" value="InterPro"/>
</dbReference>
<dbReference type="RefSeq" id="XP_008819499.1">
    <property type="nucleotide sequence ID" value="XM_008821277.1"/>
</dbReference>
<dbReference type="Pfam" id="PF03805">
    <property type="entry name" value="CLAG"/>
    <property type="match status" value="1"/>
</dbReference>
<sequence length="162" mass="18924">MLVLLVLKGNIRCSFHREFNVEELKNMIDNRELYMNLKVLERNIIKSLHSDELKVPIVTPENVSYLKDMSNFKTIKISSEDGISTIYIIPQFFVLFIILHLIVLILIIVIIFLIIANFVIFLIVIPTFFQKSSSNLICSKPYILEDIYNVQNNSEPMEHHLK</sequence>
<reference evidence="2 3" key="1">
    <citation type="submission" date="2013-02" db="EMBL/GenBank/DDBJ databases">
        <title>The Genome Sequence of Plasmodium inui San Antonio 1.</title>
        <authorList>
            <consortium name="The Broad Institute Genome Sequencing Platform"/>
            <consortium name="The Broad Institute Genome Sequencing Center for Infectious Disease"/>
            <person name="Neafsey D."/>
            <person name="Cheeseman I."/>
            <person name="Volkman S."/>
            <person name="Adams J."/>
            <person name="Walker B."/>
            <person name="Young S.K."/>
            <person name="Zeng Q."/>
            <person name="Gargeya S."/>
            <person name="Fitzgerald M."/>
            <person name="Haas B."/>
            <person name="Abouelleil A."/>
            <person name="Alvarado L."/>
            <person name="Arachchi H.M."/>
            <person name="Berlin A.M."/>
            <person name="Chapman S.B."/>
            <person name="Dewar J."/>
            <person name="Goldberg J."/>
            <person name="Griggs A."/>
            <person name="Gujja S."/>
            <person name="Hansen M."/>
            <person name="Howarth C."/>
            <person name="Imamovic A."/>
            <person name="Larimer J."/>
            <person name="McCowan C."/>
            <person name="Murphy C."/>
            <person name="Neiman D."/>
            <person name="Pearson M."/>
            <person name="Priest M."/>
            <person name="Roberts A."/>
            <person name="Saif S."/>
            <person name="Shea T."/>
            <person name="Sisk P."/>
            <person name="Sykes S."/>
            <person name="Wortman J."/>
            <person name="Nusbaum C."/>
            <person name="Birren B."/>
        </authorList>
    </citation>
    <scope>NUCLEOTIDE SEQUENCE [LARGE SCALE GENOMIC DNA]</scope>
    <source>
        <strain evidence="2 3">San Antonio 1</strain>
    </source>
</reference>
<evidence type="ECO:0000313" key="2">
    <source>
        <dbReference type="EMBL" id="EUD63913.1"/>
    </source>
</evidence>
<accession>W6ZX86</accession>
<organism evidence="2 3">
    <name type="scientific">Plasmodium inui San Antonio 1</name>
    <dbReference type="NCBI Taxonomy" id="1237626"/>
    <lineage>
        <taxon>Eukaryota</taxon>
        <taxon>Sar</taxon>
        <taxon>Alveolata</taxon>
        <taxon>Apicomplexa</taxon>
        <taxon>Aconoidasida</taxon>
        <taxon>Haemosporida</taxon>
        <taxon>Plasmodiidae</taxon>
        <taxon>Plasmodium</taxon>
        <taxon>Plasmodium (Plasmodium)</taxon>
    </lineage>
</organism>
<feature type="transmembrane region" description="Helical" evidence="1">
    <location>
        <begin position="92"/>
        <end position="125"/>
    </location>
</feature>
<dbReference type="Proteomes" id="UP000030640">
    <property type="component" value="Unassembled WGS sequence"/>
</dbReference>
<keyword evidence="3" id="KW-1185">Reference proteome</keyword>
<dbReference type="AlphaFoldDB" id="W6ZX86"/>
<dbReference type="EMBL" id="KI965602">
    <property type="protein sequence ID" value="EUD63913.1"/>
    <property type="molecule type" value="Genomic_DNA"/>
</dbReference>
<gene>
    <name evidence="2" type="ORF">C922_05706</name>
</gene>
<keyword evidence="1" id="KW-0472">Membrane</keyword>